<comment type="caution">
    <text evidence="2">The sequence shown here is derived from an EMBL/GenBank/DDBJ whole genome shotgun (WGS) entry which is preliminary data.</text>
</comment>
<dbReference type="PANTHER" id="PTHR39327:SF1">
    <property type="entry name" value="BLR5470 PROTEIN"/>
    <property type="match status" value="1"/>
</dbReference>
<accession>A0A7W6FUW8</accession>
<feature type="signal peptide" evidence="1">
    <location>
        <begin position="1"/>
        <end position="26"/>
    </location>
</feature>
<name>A0A7W6FUW8_9HYPH</name>
<feature type="chain" id="PRO_5031070555" evidence="1">
    <location>
        <begin position="27"/>
        <end position="197"/>
    </location>
</feature>
<dbReference type="PANTHER" id="PTHR39327">
    <property type="match status" value="1"/>
</dbReference>
<reference evidence="2 3" key="1">
    <citation type="submission" date="2020-08" db="EMBL/GenBank/DDBJ databases">
        <title>Genomic Encyclopedia of Type Strains, Phase IV (KMG-IV): sequencing the most valuable type-strain genomes for metagenomic binning, comparative biology and taxonomic classification.</title>
        <authorList>
            <person name="Goeker M."/>
        </authorList>
    </citation>
    <scope>NUCLEOTIDE SEQUENCE [LARGE SCALE GENOMIC DNA]</scope>
    <source>
        <strain evidence="2 3">DSM 25024</strain>
    </source>
</reference>
<organism evidence="2 3">
    <name type="scientific">Aureimonas phyllosphaerae</name>
    <dbReference type="NCBI Taxonomy" id="1166078"/>
    <lineage>
        <taxon>Bacteria</taxon>
        <taxon>Pseudomonadati</taxon>
        <taxon>Pseudomonadota</taxon>
        <taxon>Alphaproteobacteria</taxon>
        <taxon>Hyphomicrobiales</taxon>
        <taxon>Aurantimonadaceae</taxon>
        <taxon>Aureimonas</taxon>
    </lineage>
</organism>
<keyword evidence="1" id="KW-0732">Signal</keyword>
<evidence type="ECO:0000313" key="2">
    <source>
        <dbReference type="EMBL" id="MBB3935447.1"/>
    </source>
</evidence>
<keyword evidence="3" id="KW-1185">Reference proteome</keyword>
<dbReference type="Proteomes" id="UP000531216">
    <property type="component" value="Unassembled WGS sequence"/>
</dbReference>
<sequence>MQISNRLFSLVMLLVAGLLFTGKADAAMTLRGPTSQPIGHFEFCKSYPETCGPNAETGIIQITDRSWQSIIEVNNTVNEGIIPRTDMEMHGVAELWSYPSIEGDCEDFVLLKQYMLEREGFPRSALLITVVRQPNGEGHAVLTIRTNRGDIVLDNLDKRALDWTLTPYKFLKRQSEQNSAKWVAIEDGRDMLVGSVR</sequence>
<protein>
    <submittedName>
        <fullName evidence="2">Putative transglutaminase-like cysteine proteinase</fullName>
    </submittedName>
</protein>
<dbReference type="Pfam" id="PF06035">
    <property type="entry name" value="Peptidase_C93"/>
    <property type="match status" value="1"/>
</dbReference>
<proteinExistence type="predicted"/>
<gene>
    <name evidence="2" type="ORF">GGR05_001591</name>
</gene>
<dbReference type="InterPro" id="IPR010319">
    <property type="entry name" value="Transglutaminase-like_Cys_pept"/>
</dbReference>
<evidence type="ECO:0000313" key="3">
    <source>
        <dbReference type="Proteomes" id="UP000531216"/>
    </source>
</evidence>
<dbReference type="Gene3D" id="3.10.620.30">
    <property type="match status" value="1"/>
</dbReference>
<dbReference type="AlphaFoldDB" id="A0A7W6FUW8"/>
<evidence type="ECO:0000256" key="1">
    <source>
        <dbReference type="SAM" id="SignalP"/>
    </source>
</evidence>
<dbReference type="EMBL" id="JACIDO010000003">
    <property type="protein sequence ID" value="MBB3935447.1"/>
    <property type="molecule type" value="Genomic_DNA"/>
</dbReference>